<evidence type="ECO:0000256" key="3">
    <source>
        <dbReference type="ARBA" id="ARBA00023004"/>
    </source>
</evidence>
<dbReference type="InterPro" id="IPR007202">
    <property type="entry name" value="4Fe-4S_dom"/>
</dbReference>
<dbReference type="Pfam" id="PF04060">
    <property type="entry name" value="FeS"/>
    <property type="match status" value="1"/>
</dbReference>
<dbReference type="PROSITE" id="PS51656">
    <property type="entry name" value="4FE4S"/>
    <property type="match status" value="1"/>
</dbReference>
<feature type="domain" description="4Fe-4S ferredoxin-type" evidence="5">
    <location>
        <begin position="1"/>
        <end position="26"/>
    </location>
</feature>
<dbReference type="Gene3D" id="1.10.15.40">
    <property type="entry name" value="Electron transport complex subunit B, putative Fe-S cluster"/>
    <property type="match status" value="1"/>
</dbReference>
<gene>
    <name evidence="7" type="ORF">G5B42_08815</name>
</gene>
<dbReference type="InterPro" id="IPR004108">
    <property type="entry name" value="Fe_hydrogenase_lsu_C"/>
</dbReference>
<keyword evidence="2" id="KW-0479">Metal-binding</keyword>
<dbReference type="PANTHER" id="PTHR11615">
    <property type="entry name" value="NITRATE, FORMATE, IRON DEHYDROGENASE"/>
    <property type="match status" value="1"/>
</dbReference>
<evidence type="ECO:0000256" key="4">
    <source>
        <dbReference type="ARBA" id="ARBA00023014"/>
    </source>
</evidence>
<evidence type="ECO:0000259" key="6">
    <source>
        <dbReference type="PROSITE" id="PS51656"/>
    </source>
</evidence>
<dbReference type="InterPro" id="IPR009016">
    <property type="entry name" value="Fe_hydrogenase"/>
</dbReference>
<dbReference type="Pfam" id="PF02906">
    <property type="entry name" value="Fe_hyd_lg_C"/>
    <property type="match status" value="2"/>
</dbReference>
<evidence type="ECO:0000313" key="8">
    <source>
        <dbReference type="Proteomes" id="UP000657177"/>
    </source>
</evidence>
<dbReference type="InterPro" id="IPR017896">
    <property type="entry name" value="4Fe4S_Fe-S-bd"/>
</dbReference>
<dbReference type="Gene3D" id="3.30.70.20">
    <property type="match status" value="1"/>
</dbReference>
<dbReference type="Pfam" id="PF13237">
    <property type="entry name" value="Fer4_10"/>
    <property type="match status" value="1"/>
</dbReference>
<dbReference type="PROSITE" id="PS00198">
    <property type="entry name" value="4FE4S_FER_1"/>
    <property type="match status" value="2"/>
</dbReference>
<dbReference type="SUPFAM" id="SSF54862">
    <property type="entry name" value="4Fe-4S ferredoxins"/>
    <property type="match status" value="1"/>
</dbReference>
<dbReference type="GO" id="GO:0051539">
    <property type="term" value="F:4 iron, 4 sulfur cluster binding"/>
    <property type="evidence" value="ECO:0007669"/>
    <property type="project" value="UniProtKB-KW"/>
</dbReference>
<keyword evidence="1" id="KW-0004">4Fe-4S</keyword>
<evidence type="ECO:0000259" key="5">
    <source>
        <dbReference type="PROSITE" id="PS51379"/>
    </source>
</evidence>
<dbReference type="Proteomes" id="UP000657177">
    <property type="component" value="Unassembled WGS sequence"/>
</dbReference>
<protein>
    <submittedName>
        <fullName evidence="7">4Fe-4S binding protein</fullName>
    </submittedName>
</protein>
<dbReference type="SUPFAM" id="SSF53920">
    <property type="entry name" value="Fe-only hydrogenase"/>
    <property type="match status" value="1"/>
</dbReference>
<dbReference type="GO" id="GO:0046872">
    <property type="term" value="F:metal ion binding"/>
    <property type="evidence" value="ECO:0007669"/>
    <property type="project" value="UniProtKB-KW"/>
</dbReference>
<dbReference type="InterPro" id="IPR050340">
    <property type="entry name" value="Cytosolic_Fe-S_CAF"/>
</dbReference>
<keyword evidence="8" id="KW-1185">Reference proteome</keyword>
<keyword evidence="3" id="KW-0408">Iron</keyword>
<name>A0A8J6LJA8_9FIRM</name>
<dbReference type="Gene3D" id="3.40.50.1780">
    <property type="match status" value="2"/>
</dbReference>
<dbReference type="EMBL" id="JAAKDE010000016">
    <property type="protein sequence ID" value="MBA2133636.1"/>
    <property type="molecule type" value="Genomic_DNA"/>
</dbReference>
<feature type="domain" description="4Fe-4S" evidence="6">
    <location>
        <begin position="361"/>
        <end position="420"/>
    </location>
</feature>
<reference evidence="7" key="1">
    <citation type="submission" date="2020-06" db="EMBL/GenBank/DDBJ databases">
        <title>Novel chitinolytic bacterium.</title>
        <authorList>
            <person name="Ungkulpasvich U."/>
            <person name="Kosugi A."/>
            <person name="Uke A."/>
        </authorList>
    </citation>
    <scope>NUCLEOTIDE SEQUENCE</scope>
    <source>
        <strain evidence="7">UUS1-1</strain>
    </source>
</reference>
<evidence type="ECO:0000256" key="1">
    <source>
        <dbReference type="ARBA" id="ARBA00022485"/>
    </source>
</evidence>
<keyword evidence="4" id="KW-0411">Iron-sulfur</keyword>
<dbReference type="Gene3D" id="3.40.950.10">
    <property type="entry name" value="Fe-only Hydrogenase (Larger Subunit), Chain L, domain 3"/>
    <property type="match status" value="2"/>
</dbReference>
<sequence length="448" mass="49505">MDEEKCKGCTNCIKQCPTEAIRVRSGKAFILTERCIDCGECIRICENHAKKAVATDLETLKQYDYRVALPAPSLYAQFKAENPGRIIAALYEFGFDEVYEVAFAAELTTCAIREYVKNRRKSAGPFPVISSSCPAVTRLVQIRFPTLIPNLVPVDPPYITAAKYFLRERLPELNIPREKVGVFFITPCPAKITDLNNYGQPLVDGALPINLLFGELNHILVEKVLSPVQRRSSGVGIGWARAGGENFGVNVENALAVDGIQNVAAILEEIELGKLNDIEYIEALACPQGCVGGALTVENPYVARAMIRKLATLYGNNAIPDVVETLYAELKKENEHFFTHDKVIADNSVLRLDRDLSKAIKKLNQLENILTKLPAIDCGACGSPTCRSLAEDIVQGNAHLTDCIFILREHLEKLAQRLLVLAQIRPPAMGWANEKEEKNDPKRASQGN</sequence>
<feature type="domain" description="4Fe-4S ferredoxin-type" evidence="5">
    <location>
        <begin position="27"/>
        <end position="55"/>
    </location>
</feature>
<dbReference type="AlphaFoldDB" id="A0A8J6LJA8"/>
<evidence type="ECO:0000256" key="2">
    <source>
        <dbReference type="ARBA" id="ARBA00022723"/>
    </source>
</evidence>
<proteinExistence type="predicted"/>
<dbReference type="PROSITE" id="PS51379">
    <property type="entry name" value="4FE4S_FER_2"/>
    <property type="match status" value="2"/>
</dbReference>
<accession>A0A8J6LJA8</accession>
<evidence type="ECO:0000313" key="7">
    <source>
        <dbReference type="EMBL" id="MBA2133636.1"/>
    </source>
</evidence>
<comment type="caution">
    <text evidence="7">The sequence shown here is derived from an EMBL/GenBank/DDBJ whole genome shotgun (WGS) entry which is preliminary data.</text>
</comment>
<dbReference type="InterPro" id="IPR017900">
    <property type="entry name" value="4Fe4S_Fe_S_CS"/>
</dbReference>
<organism evidence="7 8">
    <name type="scientific">Capillibacterium thermochitinicola</name>
    <dbReference type="NCBI Taxonomy" id="2699427"/>
    <lineage>
        <taxon>Bacteria</taxon>
        <taxon>Bacillati</taxon>
        <taxon>Bacillota</taxon>
        <taxon>Capillibacterium</taxon>
    </lineage>
</organism>